<comment type="caution">
    <text evidence="1">The sequence shown here is derived from an EMBL/GenBank/DDBJ whole genome shotgun (WGS) entry which is preliminary data.</text>
</comment>
<organism evidence="1 2">
    <name type="scientific">Candidatus Giovannonibacteria bacterium RIFCSPHIGHO2_02_FULL_45_40</name>
    <dbReference type="NCBI Taxonomy" id="1798337"/>
    <lineage>
        <taxon>Bacteria</taxon>
        <taxon>Candidatus Giovannoniibacteriota</taxon>
    </lineage>
</organism>
<evidence type="ECO:0000313" key="2">
    <source>
        <dbReference type="Proteomes" id="UP000178743"/>
    </source>
</evidence>
<sequence>MTSNIKIITRAVKRGSELNIPIFADGDLPAVSYQGCILSEKVSGRSTTLKLIKLRLVPEAKKNRWKNILVVAESHHATRCVRDLKKLGFCAEADNWQENLCDLASEAWWTRRLEFLLPREIILRLLPWRIYEWLAMK</sequence>
<dbReference type="AlphaFoldDB" id="A0A1F5WAW3"/>
<dbReference type="EMBL" id="MFHP01000009">
    <property type="protein sequence ID" value="OGF72805.1"/>
    <property type="molecule type" value="Genomic_DNA"/>
</dbReference>
<protein>
    <submittedName>
        <fullName evidence="1">Uncharacterized protein</fullName>
    </submittedName>
</protein>
<accession>A0A1F5WAW3</accession>
<gene>
    <name evidence="1" type="ORF">A3C05_04970</name>
</gene>
<dbReference type="Proteomes" id="UP000178743">
    <property type="component" value="Unassembled WGS sequence"/>
</dbReference>
<reference evidence="1 2" key="1">
    <citation type="journal article" date="2016" name="Nat. Commun.">
        <title>Thousands of microbial genomes shed light on interconnected biogeochemical processes in an aquifer system.</title>
        <authorList>
            <person name="Anantharaman K."/>
            <person name="Brown C.T."/>
            <person name="Hug L.A."/>
            <person name="Sharon I."/>
            <person name="Castelle C.J."/>
            <person name="Probst A.J."/>
            <person name="Thomas B.C."/>
            <person name="Singh A."/>
            <person name="Wilkins M.J."/>
            <person name="Karaoz U."/>
            <person name="Brodie E.L."/>
            <person name="Williams K.H."/>
            <person name="Hubbard S.S."/>
            <person name="Banfield J.F."/>
        </authorList>
    </citation>
    <scope>NUCLEOTIDE SEQUENCE [LARGE SCALE GENOMIC DNA]</scope>
</reference>
<evidence type="ECO:0000313" key="1">
    <source>
        <dbReference type="EMBL" id="OGF72805.1"/>
    </source>
</evidence>
<name>A0A1F5WAW3_9BACT</name>
<proteinExistence type="predicted"/>